<dbReference type="SUPFAM" id="SSF47616">
    <property type="entry name" value="GST C-terminal domain-like"/>
    <property type="match status" value="1"/>
</dbReference>
<evidence type="ECO:0000313" key="3">
    <source>
        <dbReference type="EMBL" id="KAK2658631.1"/>
    </source>
</evidence>
<evidence type="ECO:0000256" key="1">
    <source>
        <dbReference type="RuleBase" id="RU369102"/>
    </source>
</evidence>
<keyword evidence="5" id="KW-1185">Reference proteome</keyword>
<dbReference type="Gene3D" id="3.40.30.10">
    <property type="entry name" value="Glutaredoxin"/>
    <property type="match status" value="1"/>
</dbReference>
<dbReference type="InterPro" id="IPR045073">
    <property type="entry name" value="Omega/Tau-like"/>
</dbReference>
<name>A0AAE0CPG0_9ROSI</name>
<dbReference type="GO" id="GO:0004364">
    <property type="term" value="F:glutathione transferase activity"/>
    <property type="evidence" value="ECO:0007669"/>
    <property type="project" value="UniProtKB-UniRule"/>
</dbReference>
<dbReference type="Proteomes" id="UP001280121">
    <property type="component" value="Unassembled WGS sequence"/>
</dbReference>
<dbReference type="GO" id="GO:0005829">
    <property type="term" value="C:cytosol"/>
    <property type="evidence" value="ECO:0007669"/>
    <property type="project" value="UniProtKB-SubCell"/>
</dbReference>
<feature type="region of interest" description="Disordered" evidence="2">
    <location>
        <begin position="1"/>
        <end position="38"/>
    </location>
</feature>
<proteinExistence type="inferred from homology"/>
<evidence type="ECO:0000313" key="5">
    <source>
        <dbReference type="Proteomes" id="UP001280121"/>
    </source>
</evidence>
<keyword evidence="1" id="KW-0808">Transferase</keyword>
<dbReference type="GO" id="GO:0006749">
    <property type="term" value="P:glutathione metabolic process"/>
    <property type="evidence" value="ECO:0007669"/>
    <property type="project" value="TreeGrafter"/>
</dbReference>
<dbReference type="PANTHER" id="PTHR11260">
    <property type="entry name" value="GLUTATHIONE S-TRANSFERASE, GST, SUPERFAMILY, GST DOMAIN CONTAINING"/>
    <property type="match status" value="1"/>
</dbReference>
<dbReference type="Gene3D" id="1.20.1050.10">
    <property type="match status" value="1"/>
</dbReference>
<sequence length="156" mass="17976">MGTQAKGNPISICGTRHNQQQPSSSQLQPNLQENSSSHSHEKPICESLVIIEYSDQTWKNATPILPLDPYKKAVARFWAKFVEEKFTEVMRKVLFTKGEQQEKEMSKQRKPWKCLKESLKARDSLEVTKLGWLDLNLVGNYGRNCWCSNLGFRKMS</sequence>
<comment type="similarity">
    <text evidence="1">Belongs to the GST superfamily.</text>
</comment>
<gene>
    <name evidence="3" type="ORF">Ddye_005164</name>
    <name evidence="4" type="ORF">Ddye_005166</name>
</gene>
<protein>
    <recommendedName>
        <fullName evidence="1">Glutathione S-transferase</fullName>
        <ecNumber evidence="1">2.5.1.18</ecNumber>
    </recommendedName>
</protein>
<dbReference type="EC" id="2.5.1.18" evidence="1"/>
<comment type="subcellular location">
    <subcellularLocation>
        <location evidence="1">Cytoplasm</location>
        <location evidence="1">Cytosol</location>
    </subcellularLocation>
</comment>
<feature type="compositionally biased region" description="Low complexity" evidence="2">
    <location>
        <begin position="18"/>
        <end position="37"/>
    </location>
</feature>
<comment type="function">
    <text evidence="1">Is involved in the conjugation of reduced glutathione to a wide number of exogenous and endogenous hydrophobic electrophiles.</text>
</comment>
<dbReference type="EMBL" id="JANJYI010000002">
    <property type="protein sequence ID" value="KAK2658633.1"/>
    <property type="molecule type" value="Genomic_DNA"/>
</dbReference>
<organism evidence="3 5">
    <name type="scientific">Dipteronia dyeriana</name>
    <dbReference type="NCBI Taxonomy" id="168575"/>
    <lineage>
        <taxon>Eukaryota</taxon>
        <taxon>Viridiplantae</taxon>
        <taxon>Streptophyta</taxon>
        <taxon>Embryophyta</taxon>
        <taxon>Tracheophyta</taxon>
        <taxon>Spermatophyta</taxon>
        <taxon>Magnoliopsida</taxon>
        <taxon>eudicotyledons</taxon>
        <taxon>Gunneridae</taxon>
        <taxon>Pentapetalae</taxon>
        <taxon>rosids</taxon>
        <taxon>malvids</taxon>
        <taxon>Sapindales</taxon>
        <taxon>Sapindaceae</taxon>
        <taxon>Hippocastanoideae</taxon>
        <taxon>Acereae</taxon>
        <taxon>Dipteronia</taxon>
    </lineage>
</organism>
<comment type="catalytic activity">
    <reaction evidence="1">
        <text>RX + glutathione = an S-substituted glutathione + a halide anion + H(+)</text>
        <dbReference type="Rhea" id="RHEA:16437"/>
        <dbReference type="ChEBI" id="CHEBI:15378"/>
        <dbReference type="ChEBI" id="CHEBI:16042"/>
        <dbReference type="ChEBI" id="CHEBI:17792"/>
        <dbReference type="ChEBI" id="CHEBI:57925"/>
        <dbReference type="ChEBI" id="CHEBI:90779"/>
        <dbReference type="EC" id="2.5.1.18"/>
    </reaction>
</comment>
<dbReference type="InterPro" id="IPR036282">
    <property type="entry name" value="Glutathione-S-Trfase_C_sf"/>
</dbReference>
<dbReference type="AlphaFoldDB" id="A0AAE0CPG0"/>
<dbReference type="PANTHER" id="PTHR11260:SF676">
    <property type="entry name" value="GLUTATHIONE S-TRANSFERASE U8"/>
    <property type="match status" value="1"/>
</dbReference>
<reference evidence="3" key="1">
    <citation type="journal article" date="2023" name="Plant J.">
        <title>Genome sequences and population genomics provide insights into the demographic history, inbreeding, and mutation load of two 'living fossil' tree species of Dipteronia.</title>
        <authorList>
            <person name="Feng Y."/>
            <person name="Comes H.P."/>
            <person name="Chen J."/>
            <person name="Zhu S."/>
            <person name="Lu R."/>
            <person name="Zhang X."/>
            <person name="Li P."/>
            <person name="Qiu J."/>
            <person name="Olsen K.M."/>
            <person name="Qiu Y."/>
        </authorList>
    </citation>
    <scope>NUCLEOTIDE SEQUENCE</scope>
    <source>
        <strain evidence="3">KIB01</strain>
    </source>
</reference>
<comment type="caution">
    <text evidence="3">The sequence shown here is derived from an EMBL/GenBank/DDBJ whole genome shotgun (WGS) entry which is preliminary data.</text>
</comment>
<dbReference type="EMBL" id="JANJYI010000002">
    <property type="protein sequence ID" value="KAK2658631.1"/>
    <property type="molecule type" value="Genomic_DNA"/>
</dbReference>
<keyword evidence="1" id="KW-0963">Cytoplasm</keyword>
<evidence type="ECO:0000256" key="2">
    <source>
        <dbReference type="SAM" id="MobiDB-lite"/>
    </source>
</evidence>
<accession>A0AAE0CPG0</accession>
<evidence type="ECO:0000313" key="4">
    <source>
        <dbReference type="EMBL" id="KAK2658633.1"/>
    </source>
</evidence>